<dbReference type="EMBL" id="BARS01018405">
    <property type="protein sequence ID" value="GAF94103.1"/>
    <property type="molecule type" value="Genomic_DNA"/>
</dbReference>
<reference evidence="2" key="1">
    <citation type="journal article" date="2014" name="Front. Microbiol.">
        <title>High frequency of phylogenetically diverse reductive dehalogenase-homologous genes in deep subseafloor sedimentary metagenomes.</title>
        <authorList>
            <person name="Kawai M."/>
            <person name="Futagami T."/>
            <person name="Toyoda A."/>
            <person name="Takaki Y."/>
            <person name="Nishi S."/>
            <person name="Hori S."/>
            <person name="Arai W."/>
            <person name="Tsubouchi T."/>
            <person name="Morono Y."/>
            <person name="Uchiyama I."/>
            <person name="Ito T."/>
            <person name="Fujiyama A."/>
            <person name="Inagaki F."/>
            <person name="Takami H."/>
        </authorList>
    </citation>
    <scope>NUCLEOTIDE SEQUENCE</scope>
    <source>
        <strain evidence="2">Expedition CK06-06</strain>
    </source>
</reference>
<dbReference type="AlphaFoldDB" id="X0TKM8"/>
<protein>
    <recommendedName>
        <fullName evidence="3">Protein kinase domain-containing protein</fullName>
    </recommendedName>
</protein>
<dbReference type="Gene3D" id="1.10.510.10">
    <property type="entry name" value="Transferase(Phosphotransferase) domain 1"/>
    <property type="match status" value="1"/>
</dbReference>
<evidence type="ECO:0000313" key="2">
    <source>
        <dbReference type="EMBL" id="GAF94103.1"/>
    </source>
</evidence>
<gene>
    <name evidence="2" type="ORF">S01H1_29948</name>
</gene>
<feature type="region of interest" description="Disordered" evidence="1">
    <location>
        <begin position="1"/>
        <end position="20"/>
    </location>
</feature>
<comment type="caution">
    <text evidence="2">The sequence shown here is derived from an EMBL/GenBank/DDBJ whole genome shotgun (WGS) entry which is preliminary data.</text>
</comment>
<feature type="non-terminal residue" evidence="2">
    <location>
        <position position="1"/>
    </location>
</feature>
<accession>X0TKM8</accession>
<organism evidence="2">
    <name type="scientific">marine sediment metagenome</name>
    <dbReference type="NCBI Taxonomy" id="412755"/>
    <lineage>
        <taxon>unclassified sequences</taxon>
        <taxon>metagenomes</taxon>
        <taxon>ecological metagenomes</taxon>
    </lineage>
</organism>
<proteinExistence type="predicted"/>
<sequence>DIAFHHRHTPAPDPREREPSVPEAMADLVLSLMAKEPDERVQTAGEVAGRLQEISNAPRS</sequence>
<evidence type="ECO:0000256" key="1">
    <source>
        <dbReference type="SAM" id="MobiDB-lite"/>
    </source>
</evidence>
<name>X0TKM8_9ZZZZ</name>
<evidence type="ECO:0008006" key="3">
    <source>
        <dbReference type="Google" id="ProtNLM"/>
    </source>
</evidence>